<proteinExistence type="predicted"/>
<accession>A0A2N9F235</accession>
<dbReference type="PANTHER" id="PTHR36000">
    <property type="entry name" value="DEFECTIVE 1273 PROTEIN, PUTATIVE-RELATED"/>
    <property type="match status" value="1"/>
</dbReference>
<gene>
    <name evidence="1" type="ORF">FSB_LOCUS8952</name>
</gene>
<organism evidence="1">
    <name type="scientific">Fagus sylvatica</name>
    <name type="common">Beechnut</name>
    <dbReference type="NCBI Taxonomy" id="28930"/>
    <lineage>
        <taxon>Eukaryota</taxon>
        <taxon>Viridiplantae</taxon>
        <taxon>Streptophyta</taxon>
        <taxon>Embryophyta</taxon>
        <taxon>Tracheophyta</taxon>
        <taxon>Spermatophyta</taxon>
        <taxon>Magnoliopsida</taxon>
        <taxon>eudicotyledons</taxon>
        <taxon>Gunneridae</taxon>
        <taxon>Pentapetalae</taxon>
        <taxon>rosids</taxon>
        <taxon>fabids</taxon>
        <taxon>Fagales</taxon>
        <taxon>Fagaceae</taxon>
        <taxon>Fagus</taxon>
    </lineage>
</organism>
<sequence>MNTAVSMALPASTVLPPTSKFRIKHFQGQLERRLRSCVHHQTSPKCSMKVSMEEFSDPDKAKTQINIVRKKLWEVIPDTVKELPWKKAENILLERLIFLGQNALKWTLITFFISSALSDVIISISRNQELMIPFGLFVGYLTADFIKDISKELFRCSEDKGLKWHLMGIACFFVLIKFLSTNFAIQPRIFLLHLANGGLMQLLWLWREERDKSNGEVYLMDQGASLARDAND</sequence>
<protein>
    <submittedName>
        <fullName evidence="1">Uncharacterized protein</fullName>
    </submittedName>
</protein>
<name>A0A2N9F235_FAGSY</name>
<reference evidence="1" key="1">
    <citation type="submission" date="2018-02" db="EMBL/GenBank/DDBJ databases">
        <authorList>
            <person name="Cohen D.B."/>
            <person name="Kent A.D."/>
        </authorList>
    </citation>
    <scope>NUCLEOTIDE SEQUENCE</scope>
</reference>
<dbReference type="EMBL" id="OIVN01000491">
    <property type="protein sequence ID" value="SPC81070.1"/>
    <property type="molecule type" value="Genomic_DNA"/>
</dbReference>
<dbReference type="PANTHER" id="PTHR36000:SF3">
    <property type="entry name" value="EMBRYO DEFECTIVE 1273"/>
    <property type="match status" value="1"/>
</dbReference>
<evidence type="ECO:0000313" key="1">
    <source>
        <dbReference type="EMBL" id="SPC81070.1"/>
    </source>
</evidence>
<dbReference type="AlphaFoldDB" id="A0A2N9F235"/>